<organism evidence="2 3">
    <name type="scientific">Streptacidiphilus pinicola</name>
    <dbReference type="NCBI Taxonomy" id="2219663"/>
    <lineage>
        <taxon>Bacteria</taxon>
        <taxon>Bacillati</taxon>
        <taxon>Actinomycetota</taxon>
        <taxon>Actinomycetes</taxon>
        <taxon>Kitasatosporales</taxon>
        <taxon>Streptomycetaceae</taxon>
        <taxon>Streptacidiphilus</taxon>
    </lineage>
</organism>
<evidence type="ECO:0000313" key="2">
    <source>
        <dbReference type="EMBL" id="RAG85011.1"/>
    </source>
</evidence>
<reference evidence="2 3" key="1">
    <citation type="submission" date="2018-06" db="EMBL/GenBank/DDBJ databases">
        <title>Streptacidiphilus pinicola sp. nov., isolated from pine grove soil.</title>
        <authorList>
            <person name="Roh S.G."/>
            <person name="Park S."/>
            <person name="Kim M.-K."/>
            <person name="Yun B.-R."/>
            <person name="Park J."/>
            <person name="Kim M.J."/>
            <person name="Kim Y.S."/>
            <person name="Kim S.B."/>
        </authorList>
    </citation>
    <scope>NUCLEOTIDE SEQUENCE [LARGE SCALE GENOMIC DNA]</scope>
    <source>
        <strain evidence="2 3">MMS16-CNU450</strain>
    </source>
</reference>
<accession>A0A2X0IP51</accession>
<evidence type="ECO:0008006" key="4">
    <source>
        <dbReference type="Google" id="ProtNLM"/>
    </source>
</evidence>
<sequence>MSEDLVQPLPGFAAFSEPAVTETPSVSQALQMIYIGAQLSGHRYLLEPDGLRGASVVGELEVPVVAELGTRVISMPECAEYVARRLGADPGIVTGLSAGTYQHAGVRADLWQVLRAGQDLESDRQVAAVALLRVALQSTTEHQLLRVVAASELTWLQSEGSQRRSERTGAEPAISNTLDLGLTSNSEDIRLVADNALTGIRQARESSAAQPSADAAETEEEEEQESATSAEGEEPASGGNSLIVHGTWANKGKTKEWWRPSSGAFHTYLSGHPLGTGLYAGDQPFEWSGDFDDYQREVAGKALRWWMDSECGATNLNAAFAHSHGGTVLQWAVAHRDLRLGLMVALACPDYRWSNAESRSIAQRVGVVVSVRARHDPVLLADRCRHFLRRRSKAFKGAYDLPLKGAGHSDVHDAALWGKHNVADKVLNAAAGLGWSP</sequence>
<evidence type="ECO:0000313" key="3">
    <source>
        <dbReference type="Proteomes" id="UP000248889"/>
    </source>
</evidence>
<gene>
    <name evidence="2" type="ORF">DN069_13690</name>
</gene>
<dbReference type="OrthoDB" id="5109161at2"/>
<comment type="caution">
    <text evidence="2">The sequence shown here is derived from an EMBL/GenBank/DDBJ whole genome shotgun (WGS) entry which is preliminary data.</text>
</comment>
<keyword evidence="3" id="KW-1185">Reference proteome</keyword>
<dbReference type="RefSeq" id="WP_111501232.1">
    <property type="nucleotide sequence ID" value="NZ_QKYN01000053.1"/>
</dbReference>
<proteinExistence type="predicted"/>
<protein>
    <recommendedName>
        <fullName evidence="4">Alpha/beta hydrolase</fullName>
    </recommendedName>
</protein>
<feature type="region of interest" description="Disordered" evidence="1">
    <location>
        <begin position="203"/>
        <end position="245"/>
    </location>
</feature>
<name>A0A2X0IP51_9ACTN</name>
<dbReference type="EMBL" id="QKYN01000053">
    <property type="protein sequence ID" value="RAG85011.1"/>
    <property type="molecule type" value="Genomic_DNA"/>
</dbReference>
<feature type="compositionally biased region" description="Acidic residues" evidence="1">
    <location>
        <begin position="216"/>
        <end position="225"/>
    </location>
</feature>
<dbReference type="AlphaFoldDB" id="A0A2X0IP51"/>
<dbReference type="InterPro" id="IPR029058">
    <property type="entry name" value="AB_hydrolase_fold"/>
</dbReference>
<dbReference type="Proteomes" id="UP000248889">
    <property type="component" value="Unassembled WGS sequence"/>
</dbReference>
<evidence type="ECO:0000256" key="1">
    <source>
        <dbReference type="SAM" id="MobiDB-lite"/>
    </source>
</evidence>
<dbReference type="SUPFAM" id="SSF53474">
    <property type="entry name" value="alpha/beta-Hydrolases"/>
    <property type="match status" value="1"/>
</dbReference>
<feature type="region of interest" description="Disordered" evidence="1">
    <location>
        <begin position="158"/>
        <end position="179"/>
    </location>
</feature>